<dbReference type="Proteomes" id="UP001431209">
    <property type="component" value="Unassembled WGS sequence"/>
</dbReference>
<protein>
    <recommendedName>
        <fullName evidence="7">TM2 domain-containing protein</fullName>
    </recommendedName>
</protein>
<gene>
    <name evidence="8" type="ORF">AKO1_008706</name>
</gene>
<keyword evidence="3 6" id="KW-0812">Transmembrane</keyword>
<evidence type="ECO:0000256" key="1">
    <source>
        <dbReference type="ARBA" id="ARBA00004141"/>
    </source>
</evidence>
<evidence type="ECO:0000256" key="5">
    <source>
        <dbReference type="ARBA" id="ARBA00023136"/>
    </source>
</evidence>
<comment type="similarity">
    <text evidence="2">Belongs to the TM2 family.</text>
</comment>
<dbReference type="AlphaFoldDB" id="A0AAW2ZD95"/>
<evidence type="ECO:0000313" key="8">
    <source>
        <dbReference type="EMBL" id="KAL0487773.1"/>
    </source>
</evidence>
<organism evidence="8 9">
    <name type="scientific">Acrasis kona</name>
    <dbReference type="NCBI Taxonomy" id="1008807"/>
    <lineage>
        <taxon>Eukaryota</taxon>
        <taxon>Discoba</taxon>
        <taxon>Heterolobosea</taxon>
        <taxon>Tetramitia</taxon>
        <taxon>Eutetramitia</taxon>
        <taxon>Acrasidae</taxon>
        <taxon>Acrasis</taxon>
    </lineage>
</organism>
<evidence type="ECO:0000313" key="9">
    <source>
        <dbReference type="Proteomes" id="UP001431209"/>
    </source>
</evidence>
<evidence type="ECO:0000256" key="6">
    <source>
        <dbReference type="SAM" id="Phobius"/>
    </source>
</evidence>
<evidence type="ECO:0000256" key="2">
    <source>
        <dbReference type="ARBA" id="ARBA00008284"/>
    </source>
</evidence>
<dbReference type="GO" id="GO:0016020">
    <property type="term" value="C:membrane"/>
    <property type="evidence" value="ECO:0007669"/>
    <property type="project" value="UniProtKB-SubCell"/>
</dbReference>
<evidence type="ECO:0000256" key="3">
    <source>
        <dbReference type="ARBA" id="ARBA00022692"/>
    </source>
</evidence>
<dbReference type="PANTHER" id="PTHR21016">
    <property type="entry name" value="BETA-AMYLOID BINDING PROTEIN-RELATED"/>
    <property type="match status" value="1"/>
</dbReference>
<sequence>MANEKSTLVAYILWLFLGFFGIHRFYLNRACSGLIWLFTGGLLGFGWLIDICLIPGMVSEENRNNVQPSVIIVQQR</sequence>
<evidence type="ECO:0000259" key="7">
    <source>
        <dbReference type="Pfam" id="PF05154"/>
    </source>
</evidence>
<keyword evidence="5 6" id="KW-0472">Membrane</keyword>
<keyword evidence="4 6" id="KW-1133">Transmembrane helix</keyword>
<dbReference type="InterPro" id="IPR007829">
    <property type="entry name" value="TM2"/>
</dbReference>
<comment type="subcellular location">
    <subcellularLocation>
        <location evidence="1">Membrane</location>
        <topology evidence="1">Multi-pass membrane protein</topology>
    </subcellularLocation>
</comment>
<reference evidence="8 9" key="1">
    <citation type="submission" date="2024-03" db="EMBL/GenBank/DDBJ databases">
        <title>The Acrasis kona genome and developmental transcriptomes reveal deep origins of eukaryotic multicellular pathways.</title>
        <authorList>
            <person name="Sheikh S."/>
            <person name="Fu C.-J."/>
            <person name="Brown M.W."/>
            <person name="Baldauf S.L."/>
        </authorList>
    </citation>
    <scope>NUCLEOTIDE SEQUENCE [LARGE SCALE GENOMIC DNA]</scope>
    <source>
        <strain evidence="8 9">ATCC MYA-3509</strain>
    </source>
</reference>
<dbReference type="Pfam" id="PF05154">
    <property type="entry name" value="TM2"/>
    <property type="match status" value="1"/>
</dbReference>
<name>A0AAW2ZD95_9EUKA</name>
<comment type="caution">
    <text evidence="8">The sequence shown here is derived from an EMBL/GenBank/DDBJ whole genome shotgun (WGS) entry which is preliminary data.</text>
</comment>
<feature type="transmembrane region" description="Helical" evidence="6">
    <location>
        <begin position="34"/>
        <end position="58"/>
    </location>
</feature>
<feature type="domain" description="TM2" evidence="7">
    <location>
        <begin position="3"/>
        <end position="51"/>
    </location>
</feature>
<evidence type="ECO:0000256" key="4">
    <source>
        <dbReference type="ARBA" id="ARBA00022989"/>
    </source>
</evidence>
<accession>A0AAW2ZD95</accession>
<proteinExistence type="inferred from homology"/>
<dbReference type="InterPro" id="IPR050932">
    <property type="entry name" value="TM2D1-3-like"/>
</dbReference>
<feature type="transmembrane region" description="Helical" evidence="6">
    <location>
        <begin position="6"/>
        <end position="27"/>
    </location>
</feature>
<dbReference type="EMBL" id="JAOPGA020001373">
    <property type="protein sequence ID" value="KAL0487773.1"/>
    <property type="molecule type" value="Genomic_DNA"/>
</dbReference>
<keyword evidence="9" id="KW-1185">Reference proteome</keyword>
<dbReference type="PANTHER" id="PTHR21016:SF25">
    <property type="entry name" value="TM2 DOMAIN-CONTAINING PROTEIN DDB_G0277895-RELATED"/>
    <property type="match status" value="1"/>
</dbReference>